<reference evidence="1 2" key="1">
    <citation type="journal article" date="2023" name="Science">
        <title>Complex scaffold remodeling in plant triterpene biosynthesis.</title>
        <authorList>
            <person name="De La Pena R."/>
            <person name="Hodgson H."/>
            <person name="Liu J.C."/>
            <person name="Stephenson M.J."/>
            <person name="Martin A.C."/>
            <person name="Owen C."/>
            <person name="Harkess A."/>
            <person name="Leebens-Mack J."/>
            <person name="Jimenez L.E."/>
            <person name="Osbourn A."/>
            <person name="Sattely E.S."/>
        </authorList>
    </citation>
    <scope>NUCLEOTIDE SEQUENCE [LARGE SCALE GENOMIC DNA]</scope>
    <source>
        <strain evidence="2">cv. JPN11</strain>
        <tissue evidence="1">Leaf</tissue>
    </source>
</reference>
<comment type="caution">
    <text evidence="1">The sequence shown here is derived from an EMBL/GenBank/DDBJ whole genome shotgun (WGS) entry which is preliminary data.</text>
</comment>
<keyword evidence="2" id="KW-1185">Reference proteome</keyword>
<sequence length="367" mass="43413">MEDRCYYPIEDSNQRPISSSPSSPVLTRETHPGHYTLRIESFSVLIYMLSNLKKEKYDSGVFEASGYKWRLSLYPFGDKKKNGEGFISLYLVLEDIDNLPLGLEINVMFKFFMYDRIRDKHVTVGQDAEEGGVLRRFHKTKFEHGYSQLIGIDTFKNDSNGYLVDDCCEFGVEIFVLENRRKGECLRMLKVRNPIDDDWHFTWTIPNFSTLRDNYYSSQDFYVGGIKWNLEIHPRGFLTQRQKHLSLLVCLSDYMPAEYYYMNRPNPGFMQRLIRTYYMKWVRRKNNKTNSPPHLFTESEYRIVNQLKKKHEAKQARQQFGPSAIQWGFPEFMLLNDLYDQSKGYLVDDTLIIQVKFNVIYAVTEFA</sequence>
<protein>
    <submittedName>
        <fullName evidence="1">Ubiquitin carboxyl-terminal hydrolase 12</fullName>
    </submittedName>
</protein>
<name>A0ACC1YWE1_MELAZ</name>
<gene>
    <name evidence="1" type="ORF">OWV82_000735</name>
</gene>
<dbReference type="Proteomes" id="UP001164539">
    <property type="component" value="Chromosome 1"/>
</dbReference>
<keyword evidence="1" id="KW-0378">Hydrolase</keyword>
<organism evidence="1 2">
    <name type="scientific">Melia azedarach</name>
    <name type="common">Chinaberry tree</name>
    <dbReference type="NCBI Taxonomy" id="155640"/>
    <lineage>
        <taxon>Eukaryota</taxon>
        <taxon>Viridiplantae</taxon>
        <taxon>Streptophyta</taxon>
        <taxon>Embryophyta</taxon>
        <taxon>Tracheophyta</taxon>
        <taxon>Spermatophyta</taxon>
        <taxon>Magnoliopsida</taxon>
        <taxon>eudicotyledons</taxon>
        <taxon>Gunneridae</taxon>
        <taxon>Pentapetalae</taxon>
        <taxon>rosids</taxon>
        <taxon>malvids</taxon>
        <taxon>Sapindales</taxon>
        <taxon>Meliaceae</taxon>
        <taxon>Melia</taxon>
    </lineage>
</organism>
<proteinExistence type="predicted"/>
<evidence type="ECO:0000313" key="1">
    <source>
        <dbReference type="EMBL" id="KAJ4727674.1"/>
    </source>
</evidence>
<dbReference type="EMBL" id="CM051394">
    <property type="protein sequence ID" value="KAJ4727674.1"/>
    <property type="molecule type" value="Genomic_DNA"/>
</dbReference>
<accession>A0ACC1YWE1</accession>
<evidence type="ECO:0000313" key="2">
    <source>
        <dbReference type="Proteomes" id="UP001164539"/>
    </source>
</evidence>